<accession>A0AAD5T722</accession>
<keyword evidence="1" id="KW-1133">Transmembrane helix</keyword>
<dbReference type="AlphaFoldDB" id="A0AAD5T722"/>
<name>A0AAD5T722_9FUNG</name>
<evidence type="ECO:0000313" key="3">
    <source>
        <dbReference type="Proteomes" id="UP001211907"/>
    </source>
</evidence>
<protein>
    <submittedName>
        <fullName evidence="2">Uncharacterized protein</fullName>
    </submittedName>
</protein>
<gene>
    <name evidence="2" type="ORF">HK100_006432</name>
</gene>
<keyword evidence="3" id="KW-1185">Reference proteome</keyword>
<organism evidence="2 3">
    <name type="scientific">Physocladia obscura</name>
    <dbReference type="NCBI Taxonomy" id="109957"/>
    <lineage>
        <taxon>Eukaryota</taxon>
        <taxon>Fungi</taxon>
        <taxon>Fungi incertae sedis</taxon>
        <taxon>Chytridiomycota</taxon>
        <taxon>Chytridiomycota incertae sedis</taxon>
        <taxon>Chytridiomycetes</taxon>
        <taxon>Chytridiales</taxon>
        <taxon>Chytriomycetaceae</taxon>
        <taxon>Physocladia</taxon>
    </lineage>
</organism>
<keyword evidence="1" id="KW-0812">Transmembrane</keyword>
<feature type="transmembrane region" description="Helical" evidence="1">
    <location>
        <begin position="60"/>
        <end position="85"/>
    </location>
</feature>
<proteinExistence type="predicted"/>
<evidence type="ECO:0000256" key="1">
    <source>
        <dbReference type="SAM" id="Phobius"/>
    </source>
</evidence>
<dbReference type="EMBL" id="JADGJH010000299">
    <property type="protein sequence ID" value="KAJ3131367.1"/>
    <property type="molecule type" value="Genomic_DNA"/>
</dbReference>
<sequence>MVVQPGSETAAAVATTMMQTQTIQISIPYQPPRITKTFSAATSAYTFIPNNSDSQRNDSALLVILGAIIGALAVIVLLLLSAWIWNRRRPERESVPVVLQSSPNVSLPQIFQEHQLSAPLIVRYLRKPETLVLKRDELPSPEFMVAALALSNSENPNINSLPSQNSIARPTVLQRRRL</sequence>
<keyword evidence="1" id="KW-0472">Membrane</keyword>
<dbReference type="Proteomes" id="UP001211907">
    <property type="component" value="Unassembled WGS sequence"/>
</dbReference>
<comment type="caution">
    <text evidence="2">The sequence shown here is derived from an EMBL/GenBank/DDBJ whole genome shotgun (WGS) entry which is preliminary data.</text>
</comment>
<evidence type="ECO:0000313" key="2">
    <source>
        <dbReference type="EMBL" id="KAJ3131367.1"/>
    </source>
</evidence>
<reference evidence="2" key="1">
    <citation type="submission" date="2020-05" db="EMBL/GenBank/DDBJ databases">
        <title>Phylogenomic resolution of chytrid fungi.</title>
        <authorList>
            <person name="Stajich J.E."/>
            <person name="Amses K."/>
            <person name="Simmons R."/>
            <person name="Seto K."/>
            <person name="Myers J."/>
            <person name="Bonds A."/>
            <person name="Quandt C.A."/>
            <person name="Barry K."/>
            <person name="Liu P."/>
            <person name="Grigoriev I."/>
            <person name="Longcore J.E."/>
            <person name="James T.Y."/>
        </authorList>
    </citation>
    <scope>NUCLEOTIDE SEQUENCE</scope>
    <source>
        <strain evidence="2">JEL0513</strain>
    </source>
</reference>